<reference evidence="5" key="2">
    <citation type="submission" date="2023-08" db="EMBL/GenBank/DDBJ databases">
        <title>Identification and characterization of horizontal gene transfer across gut microbiota members of farm animals based on homology search.</title>
        <authorList>
            <person name="Schwarzerova J."/>
            <person name="Nykrynova M."/>
            <person name="Jureckova K."/>
            <person name="Cejkova D."/>
            <person name="Rychlik I."/>
        </authorList>
    </citation>
    <scope>NUCLEOTIDE SEQUENCE</scope>
    <source>
        <strain evidence="5">ET15</strain>
        <strain evidence="4">ET37</strain>
    </source>
</reference>
<evidence type="ECO:0000313" key="4">
    <source>
        <dbReference type="EMBL" id="MDN0021437.1"/>
    </source>
</evidence>
<dbReference type="PANTHER" id="PTHR37842:SF2">
    <property type="entry name" value="GYLCOSYL HYDROLASE 115 C-TERMINAL DOMAIN-CONTAINING PROTEIN"/>
    <property type="match status" value="1"/>
</dbReference>
<dbReference type="Pfam" id="PF17829">
    <property type="entry name" value="GH115_C"/>
    <property type="match status" value="1"/>
</dbReference>
<protein>
    <submittedName>
        <fullName evidence="5">Glycosyl hydrolase 115 family protein</fullName>
    </submittedName>
</protein>
<dbReference type="Gene3D" id="2.60.120.1620">
    <property type="match status" value="1"/>
</dbReference>
<accession>A0AAW7JDJ8</accession>
<dbReference type="Gene3D" id="3.20.20.520">
    <property type="entry name" value="Glycosyl hydrolase family 115"/>
    <property type="match status" value="1"/>
</dbReference>
<evidence type="ECO:0000256" key="2">
    <source>
        <dbReference type="SAM" id="SignalP"/>
    </source>
</evidence>
<keyword evidence="2" id="KW-0732">Signal</keyword>
<dbReference type="InterPro" id="IPR041437">
    <property type="entry name" value="GH115_C"/>
</dbReference>
<proteinExistence type="predicted"/>
<dbReference type="GO" id="GO:0005975">
    <property type="term" value="P:carbohydrate metabolic process"/>
    <property type="evidence" value="ECO:0007669"/>
    <property type="project" value="UniProtKB-ARBA"/>
</dbReference>
<evidence type="ECO:0000313" key="6">
    <source>
        <dbReference type="Proteomes" id="UP001167831"/>
    </source>
</evidence>
<dbReference type="GO" id="GO:0016787">
    <property type="term" value="F:hydrolase activity"/>
    <property type="evidence" value="ECO:0007669"/>
    <property type="project" value="UniProtKB-KW"/>
</dbReference>
<feature type="domain" description="Gylcosyl hydrolase 115 C-terminal" evidence="3">
    <location>
        <begin position="674"/>
        <end position="820"/>
    </location>
</feature>
<name>A0AAW7JDJ8_9BACT</name>
<organism evidence="5 7">
    <name type="scientific">Leyella lascolaii</name>
    <dbReference type="NCBI Taxonomy" id="1776379"/>
    <lineage>
        <taxon>Bacteria</taxon>
        <taxon>Pseudomonadati</taxon>
        <taxon>Bacteroidota</taxon>
        <taxon>Bacteroidia</taxon>
        <taxon>Bacteroidales</taxon>
        <taxon>Prevotellaceae</taxon>
        <taxon>Leyella</taxon>
    </lineage>
</organism>
<dbReference type="EMBL" id="JAUEIE010000001">
    <property type="protein sequence ID" value="MDN0021437.1"/>
    <property type="molecule type" value="Genomic_DNA"/>
</dbReference>
<gene>
    <name evidence="4" type="ORF">QVN81_00135</name>
    <name evidence="5" type="ORF">QVN84_00130</name>
</gene>
<dbReference type="SUPFAM" id="SSF55545">
    <property type="entry name" value="beta-N-acetylhexosaminidase-like domain"/>
    <property type="match status" value="1"/>
</dbReference>
<feature type="chain" id="PRO_5043577648" evidence="2">
    <location>
        <begin position="24"/>
        <end position="1295"/>
    </location>
</feature>
<dbReference type="InterPro" id="IPR031924">
    <property type="entry name" value="GH115"/>
</dbReference>
<keyword evidence="6" id="KW-1185">Reference proteome</keyword>
<dbReference type="InterPro" id="IPR042301">
    <property type="entry name" value="GH115_sf"/>
</dbReference>
<evidence type="ECO:0000256" key="1">
    <source>
        <dbReference type="ARBA" id="ARBA00022801"/>
    </source>
</evidence>
<feature type="signal peptide" evidence="2">
    <location>
        <begin position="1"/>
        <end position="23"/>
    </location>
</feature>
<sequence length="1295" mass="144169">MRKIYLFTVGIMMMILASSGVSAQESISLTETEQPGSFPIVTDNSTAVIVFDKSDAQVVETAATALAGDIKAVTGKEIGVGTTLTAGSSPIIAGTVGSSSLIDKLAAEGKIDVSGVKGKWEAYGLQTVDNPTEGVERALVLFGSTPRGTAYAIFEVSRLMGVSPYIWWADVVPPHKDRLYASAGLSVTDEPSVKYRGIFINDEDWGFQPWAAKNMDPDRNNVGPNSYAKVMELLLRLRANTLWPAMHLCSEAFWANKANLPVAKKYDIVLGSSHCEQMLRDNEWEWRRWGDGTGTYENWNYVTNKEKIQQYWEERVIESKGFDAIYTTGMRGVHDWAISGYPTTEDKVRGLTEIIGFQRELLQRHIGDPTTVPQIFIPYKEVLEAYNAGLQVPEDITLTWVDDNHGYIRQMPTKSEQARSGGNGIYYHLSYWGTPQDYLWLCSTSPSLISYELSKGYEYGIRNLWIINVGDIKPAEAELEFCMELAWDVDRWNPEEAHKFSRYWAAKTFGEEYADDLSDIKQEYYRLGAGGKPEHIFAVNYTDEEKDRRIADYKAIVDKVDNLKARIPSELQDAYFEMIEYPVKGAYYMNVKTFRAAQSLVLAKAGQRDKALEYAAEARKAYRQIELITDKYNNGIAGGKWNEMMDSKPRQQSQFYMPETATLSGISSVQKEIEKEETFSVAADKYTSVKGNVVTMEGLGMSGSSVTVWPIDETQYSADKASSAPYAEYDVEVKSGMNTISARCLPTFPIHPGYDLRVAVSVDGGEPEVCSLKTTATEGKWNTTVLQGFNDATVTYNSDEDKTVSVRVYMLDPGVVLSQIYNRLPESADNSLTARLIKNNDFELRTDGTPNPQGNTDRGIPYGWDHTGELTLGQNGLPSYGINQDAANPHGSNICWINSFPMPEFFELSQTIPASEIEPGTYRVSCMMWMEENKKTSGRLFANNNVQYYGYESDYTRLLTPGEINTYAGYAGQNGGGPFNLMPMEVYVTVAEGEDLKIGIRSGNRRNDGTTATDNAGWFKVDNFRIEKVSGVPQPESEDLTLTKQLITNYDFELYNDNGTIKENTSGDTRRGTVYGIHGWNISGRFPGDSYGINKDASNPHATNVCWFQAKNGTMPDGFELYQTIPADKLTPGRYMICCRLWAEEGYLSTVRLFANDNVQYYGMDIDYGKNLTPGENNTFAGYIGGAPNSFVLQDMLVYVDIAEGDDLKFGIRSGNTNADGSHSSEAKNGWFKTDFFRIHKVDATDGIETVAADGAGKKKGVYNIKGQKIGDSLRDTPDLPAGIYVVDGRKTVVR</sequence>
<dbReference type="EMBL" id="JAUEIF010000001">
    <property type="protein sequence ID" value="MDN0023934.1"/>
    <property type="molecule type" value="Genomic_DNA"/>
</dbReference>
<dbReference type="PANTHER" id="PTHR37842">
    <property type="match status" value="1"/>
</dbReference>
<dbReference type="Pfam" id="PF15979">
    <property type="entry name" value="Glyco_hydro_115"/>
    <property type="match status" value="1"/>
</dbReference>
<dbReference type="Proteomes" id="UP001167831">
    <property type="component" value="Unassembled WGS sequence"/>
</dbReference>
<evidence type="ECO:0000313" key="5">
    <source>
        <dbReference type="EMBL" id="MDN0023934.1"/>
    </source>
</evidence>
<dbReference type="RefSeq" id="WP_273531439.1">
    <property type="nucleotide sequence ID" value="NZ_CALUKV010000006.1"/>
</dbReference>
<evidence type="ECO:0000259" key="3">
    <source>
        <dbReference type="Pfam" id="PF17829"/>
    </source>
</evidence>
<keyword evidence="1 5" id="KW-0378">Hydrolase</keyword>
<dbReference type="InterPro" id="IPR029018">
    <property type="entry name" value="Hex-like_dom2"/>
</dbReference>
<dbReference type="Gene3D" id="3.30.379.10">
    <property type="entry name" value="Chitobiase/beta-hexosaminidase domain 2-like"/>
    <property type="match status" value="1"/>
</dbReference>
<dbReference type="Proteomes" id="UP001168478">
    <property type="component" value="Unassembled WGS sequence"/>
</dbReference>
<evidence type="ECO:0000313" key="7">
    <source>
        <dbReference type="Proteomes" id="UP001168478"/>
    </source>
</evidence>
<dbReference type="Gene3D" id="1.20.58.2150">
    <property type="match status" value="1"/>
</dbReference>
<reference evidence="5" key="1">
    <citation type="submission" date="2023-06" db="EMBL/GenBank/DDBJ databases">
        <authorList>
            <person name="Zeman M."/>
            <person name="Kubasova T."/>
            <person name="Jahodarova E."/>
            <person name="Nykrynova M."/>
            <person name="Rychlik I."/>
        </authorList>
    </citation>
    <scope>NUCLEOTIDE SEQUENCE</scope>
    <source>
        <strain evidence="5">ET15</strain>
        <strain evidence="4">ET37</strain>
    </source>
</reference>
<comment type="caution">
    <text evidence="5">The sequence shown here is derived from an EMBL/GenBank/DDBJ whole genome shotgun (WGS) entry which is preliminary data.</text>
</comment>